<dbReference type="EMBL" id="CP063362">
    <property type="protein sequence ID" value="QRG07133.1"/>
    <property type="molecule type" value="Genomic_DNA"/>
</dbReference>
<feature type="signal peptide" evidence="2">
    <location>
        <begin position="1"/>
        <end position="34"/>
    </location>
</feature>
<dbReference type="PROSITE" id="PS51318">
    <property type="entry name" value="TAT"/>
    <property type="match status" value="1"/>
</dbReference>
<dbReference type="RefSeq" id="WP_203194045.1">
    <property type="nucleotide sequence ID" value="NZ_CP063362.1"/>
</dbReference>
<name>A0A974SK46_9HYPH</name>
<dbReference type="AlphaFoldDB" id="A0A974SK46"/>
<evidence type="ECO:0000256" key="2">
    <source>
        <dbReference type="SAM" id="SignalP"/>
    </source>
</evidence>
<dbReference type="Proteomes" id="UP000596427">
    <property type="component" value="Chromosome"/>
</dbReference>
<organism evidence="3 4">
    <name type="scientific">Xanthobacter dioxanivorans</name>
    <dbReference type="NCBI Taxonomy" id="2528964"/>
    <lineage>
        <taxon>Bacteria</taxon>
        <taxon>Pseudomonadati</taxon>
        <taxon>Pseudomonadota</taxon>
        <taxon>Alphaproteobacteria</taxon>
        <taxon>Hyphomicrobiales</taxon>
        <taxon>Xanthobacteraceae</taxon>
        <taxon>Xanthobacter</taxon>
    </lineage>
</organism>
<dbReference type="InterPro" id="IPR006311">
    <property type="entry name" value="TAT_signal"/>
</dbReference>
<gene>
    <name evidence="3" type="ORF">EZH22_01400</name>
</gene>
<evidence type="ECO:0000313" key="4">
    <source>
        <dbReference type="Proteomes" id="UP000596427"/>
    </source>
</evidence>
<feature type="chain" id="PRO_5036962337" evidence="2">
    <location>
        <begin position="35"/>
        <end position="226"/>
    </location>
</feature>
<evidence type="ECO:0000313" key="3">
    <source>
        <dbReference type="EMBL" id="QRG07133.1"/>
    </source>
</evidence>
<sequence length="226" mass="23812">MVKARGARRSRLSTSAAVLAAALAGDLSASSARAQTDPAKFRAFLASDLYKAAFAVARDAIPPAVLPPCPDLSSPDSTVTIAKDVTFAKNGQPRSGAWWSRSPVSGCGIDTVINIFFSVGERGRIIPVVALPGTTHADLVLQRDALLYAFTGVKLRMESCPDLTVTNTRFEAYGLHGSPRANRRPRPRRAAPGGKPGPSAAAAAPSPCRWNSSPTPRAPPSTRARR</sequence>
<keyword evidence="2" id="KW-0732">Signal</keyword>
<feature type="region of interest" description="Disordered" evidence="1">
    <location>
        <begin position="174"/>
        <end position="226"/>
    </location>
</feature>
<proteinExistence type="predicted"/>
<evidence type="ECO:0000256" key="1">
    <source>
        <dbReference type="SAM" id="MobiDB-lite"/>
    </source>
</evidence>
<dbReference type="KEGG" id="xdi:EZH22_01400"/>
<keyword evidence="4" id="KW-1185">Reference proteome</keyword>
<reference evidence="3 4" key="1">
    <citation type="submission" date="2020-10" db="EMBL/GenBank/DDBJ databases">
        <title>Degradation of 1,4-Dioxane by Xanthobacter sp. YN2, via a Novel Group-2 Soluble Di-Iron Monooxygenase.</title>
        <authorList>
            <person name="Ma F."/>
            <person name="Wang Y."/>
            <person name="Yang J."/>
            <person name="Guo H."/>
            <person name="Su D."/>
            <person name="Yu L."/>
        </authorList>
    </citation>
    <scope>NUCLEOTIDE SEQUENCE [LARGE SCALE GENOMIC DNA]</scope>
    <source>
        <strain evidence="3 4">YN2</strain>
    </source>
</reference>
<accession>A0A974SK46</accession>
<feature type="compositionally biased region" description="Low complexity" evidence="1">
    <location>
        <begin position="190"/>
        <end position="215"/>
    </location>
</feature>
<protein>
    <submittedName>
        <fullName evidence="3">Uncharacterized protein</fullName>
    </submittedName>
</protein>